<organism evidence="1">
    <name type="scientific">Streptomyces sp. NBC_00049</name>
    <dbReference type="NCBI Taxonomy" id="2903617"/>
    <lineage>
        <taxon>Bacteria</taxon>
        <taxon>Bacillati</taxon>
        <taxon>Actinomycetota</taxon>
        <taxon>Actinomycetes</taxon>
        <taxon>Kitasatosporales</taxon>
        <taxon>Streptomycetaceae</taxon>
        <taxon>Streptomyces</taxon>
    </lineage>
</organism>
<reference evidence="1" key="1">
    <citation type="submission" date="2022-10" db="EMBL/GenBank/DDBJ databases">
        <title>The complete genomes of actinobacterial strains from the NBC collection.</title>
        <authorList>
            <person name="Joergensen T.S."/>
            <person name="Alvarez Arevalo M."/>
            <person name="Sterndorff E.B."/>
            <person name="Faurdal D."/>
            <person name="Vuksanovic O."/>
            <person name="Mourched A.-S."/>
            <person name="Charusanti P."/>
            <person name="Shaw S."/>
            <person name="Blin K."/>
            <person name="Weber T."/>
        </authorList>
    </citation>
    <scope>NUCLEOTIDE SEQUENCE</scope>
    <source>
        <strain evidence="1">NBC_00049</strain>
    </source>
</reference>
<gene>
    <name evidence="1" type="ORF">OG327_21475</name>
</gene>
<accession>A0AAU2JSE5</accession>
<evidence type="ECO:0008006" key="2">
    <source>
        <dbReference type="Google" id="ProtNLM"/>
    </source>
</evidence>
<evidence type="ECO:0000313" key="1">
    <source>
        <dbReference type="EMBL" id="WTU75684.1"/>
    </source>
</evidence>
<dbReference type="AlphaFoldDB" id="A0AAU2JSE5"/>
<dbReference type="EMBL" id="CP108264">
    <property type="protein sequence ID" value="WTU75684.1"/>
    <property type="molecule type" value="Genomic_DNA"/>
</dbReference>
<sequence>MRTHPAPLWVRLRELLDERGPTPADTVLVHFFPCGPETEAGVLLSDGGRVHDFELRYGPAGPDVDRGALVTHWRDVTDAWQDMPSAEEIAEAFLWRPPPRRTALT</sequence>
<proteinExistence type="predicted"/>
<protein>
    <recommendedName>
        <fullName evidence="2">ASCH domain-containing protein</fullName>
    </recommendedName>
</protein>
<name>A0AAU2JSE5_9ACTN</name>